<dbReference type="PANTHER" id="PTHR16277">
    <property type="entry name" value="CELL DIVISION CYCLE ASSOCIATED PROTEIN 4/SERTA DOMAIN-CONTAINING PROTEIN 2"/>
    <property type="match status" value="1"/>
</dbReference>
<accession>A0ABD0XSK3</accession>
<feature type="region of interest" description="Disordered" evidence="1">
    <location>
        <begin position="434"/>
        <end position="453"/>
    </location>
</feature>
<dbReference type="InterPro" id="IPR052262">
    <property type="entry name" value="E2F-SERTA_domain_protein"/>
</dbReference>
<gene>
    <name evidence="3" type="ORF">AAG570_008243</name>
</gene>
<evidence type="ECO:0000313" key="3">
    <source>
        <dbReference type="EMBL" id="KAL1110166.1"/>
    </source>
</evidence>
<comment type="caution">
    <text evidence="3">The sequence shown here is derived from an EMBL/GenBank/DDBJ whole genome shotgun (WGS) entry which is preliminary data.</text>
</comment>
<organism evidence="3 4">
    <name type="scientific">Ranatra chinensis</name>
    <dbReference type="NCBI Taxonomy" id="642074"/>
    <lineage>
        <taxon>Eukaryota</taxon>
        <taxon>Metazoa</taxon>
        <taxon>Ecdysozoa</taxon>
        <taxon>Arthropoda</taxon>
        <taxon>Hexapoda</taxon>
        <taxon>Insecta</taxon>
        <taxon>Pterygota</taxon>
        <taxon>Neoptera</taxon>
        <taxon>Paraneoptera</taxon>
        <taxon>Hemiptera</taxon>
        <taxon>Heteroptera</taxon>
        <taxon>Panheteroptera</taxon>
        <taxon>Nepomorpha</taxon>
        <taxon>Nepidae</taxon>
        <taxon>Ranatrinae</taxon>
        <taxon>Ranatra</taxon>
    </lineage>
</organism>
<dbReference type="Proteomes" id="UP001558652">
    <property type="component" value="Unassembled WGS sequence"/>
</dbReference>
<protein>
    <recommendedName>
        <fullName evidence="2">SERTA domain-containing protein</fullName>
    </recommendedName>
</protein>
<dbReference type="InterPro" id="IPR009263">
    <property type="entry name" value="SERTA_dom"/>
</dbReference>
<sequence length="526" mass="60401">MAYRKEACITAEDGSAIYAEAIYPERYTIRGRHRYLTSKGRRYKRLKSAVLHNISYIYPAGIFSDTFKKENYPLGTVCDKAIYPKRYRIRGGRRYLISKGRRYKRFKSAVLHNISYIYLAGIFSDTFKKEYYPLGTVYDEAIYPKRYTIRGRHSDTFKKEYCPLGTVYAEAIYPKRYTICDRRCCLTSKGRRKKASKPLYCTVYHAGIFSDPFKKEYYPLGTIYAEAIYPKRYTIRSRHSDTVKKEYYPLGTVYAEAIYPKRYTGAGMGVQAGSSKRKLGDPAGPAMKLSRTEVWPEEQYSPAGRNYQYPSVYSAPTEYHSRYPVQQTICCDNGKSYLDLGSWNGNSSKCCEGRTNWCSHGPACYRQKRLTVLNISMCKLSRYRQFSDPSLHKSVLICNTLRLIEREMEQEGYFNIGTTPPEPIKPIPEVPTYEPPRSVTPFPNNVTESDSGLGDERTINWGSVLSLSNQSDLDPMNNNDSIGDGMEFGSEMDELFPPWKLSSEDMFSSPRASEEVDSLMHVLVNT</sequence>
<dbReference type="AlphaFoldDB" id="A0ABD0XSK3"/>
<dbReference type="PROSITE" id="PS51053">
    <property type="entry name" value="SERTA"/>
    <property type="match status" value="1"/>
</dbReference>
<feature type="compositionally biased region" description="Polar residues" evidence="1">
    <location>
        <begin position="441"/>
        <end position="450"/>
    </location>
</feature>
<evidence type="ECO:0000313" key="4">
    <source>
        <dbReference type="Proteomes" id="UP001558652"/>
    </source>
</evidence>
<dbReference type="Pfam" id="PF06031">
    <property type="entry name" value="SERTA"/>
    <property type="match status" value="1"/>
</dbReference>
<keyword evidence="4" id="KW-1185">Reference proteome</keyword>
<proteinExistence type="predicted"/>
<evidence type="ECO:0000259" key="2">
    <source>
        <dbReference type="PROSITE" id="PS51053"/>
    </source>
</evidence>
<dbReference type="EMBL" id="JBFDAA010000023">
    <property type="protein sequence ID" value="KAL1110166.1"/>
    <property type="molecule type" value="Genomic_DNA"/>
</dbReference>
<evidence type="ECO:0000256" key="1">
    <source>
        <dbReference type="SAM" id="MobiDB-lite"/>
    </source>
</evidence>
<dbReference type="PANTHER" id="PTHR16277:SF7">
    <property type="entry name" value="RE12330P"/>
    <property type="match status" value="1"/>
</dbReference>
<reference evidence="3 4" key="1">
    <citation type="submission" date="2024-07" db="EMBL/GenBank/DDBJ databases">
        <title>Chromosome-level genome assembly of the water stick insect Ranatra chinensis (Heteroptera: Nepidae).</title>
        <authorList>
            <person name="Liu X."/>
        </authorList>
    </citation>
    <scope>NUCLEOTIDE SEQUENCE [LARGE SCALE GENOMIC DNA]</scope>
    <source>
        <strain evidence="3">Cailab_2021Rc</strain>
        <tissue evidence="3">Muscle</tissue>
    </source>
</reference>
<feature type="domain" description="SERTA" evidence="2">
    <location>
        <begin position="365"/>
        <end position="412"/>
    </location>
</feature>
<name>A0ABD0XSK3_9HEMI</name>